<gene>
    <name evidence="1" type="ORF">M422DRAFT_277032</name>
</gene>
<dbReference type="AlphaFoldDB" id="A0A0C9U0N2"/>
<protein>
    <submittedName>
        <fullName evidence="1">Uncharacterized protein</fullName>
    </submittedName>
</protein>
<evidence type="ECO:0000313" key="1">
    <source>
        <dbReference type="EMBL" id="KIJ22517.1"/>
    </source>
</evidence>
<dbReference type="EMBL" id="KN838154">
    <property type="protein sequence ID" value="KIJ22517.1"/>
    <property type="molecule type" value="Genomic_DNA"/>
</dbReference>
<keyword evidence="2" id="KW-1185">Reference proteome</keyword>
<organism evidence="1 2">
    <name type="scientific">Sphaerobolus stellatus (strain SS14)</name>
    <dbReference type="NCBI Taxonomy" id="990650"/>
    <lineage>
        <taxon>Eukaryota</taxon>
        <taxon>Fungi</taxon>
        <taxon>Dikarya</taxon>
        <taxon>Basidiomycota</taxon>
        <taxon>Agaricomycotina</taxon>
        <taxon>Agaricomycetes</taxon>
        <taxon>Phallomycetidae</taxon>
        <taxon>Geastrales</taxon>
        <taxon>Sphaerobolaceae</taxon>
        <taxon>Sphaerobolus</taxon>
    </lineage>
</organism>
<dbReference type="HOGENOM" id="CLU_2639681_0_0_1"/>
<name>A0A0C9U0N2_SPHS4</name>
<accession>A0A0C9U0N2</accession>
<reference evidence="1 2" key="1">
    <citation type="submission" date="2014-06" db="EMBL/GenBank/DDBJ databases">
        <title>Evolutionary Origins and Diversification of the Mycorrhizal Mutualists.</title>
        <authorList>
            <consortium name="DOE Joint Genome Institute"/>
            <consortium name="Mycorrhizal Genomics Consortium"/>
            <person name="Kohler A."/>
            <person name="Kuo A."/>
            <person name="Nagy L.G."/>
            <person name="Floudas D."/>
            <person name="Copeland A."/>
            <person name="Barry K.W."/>
            <person name="Cichocki N."/>
            <person name="Veneault-Fourrey C."/>
            <person name="LaButti K."/>
            <person name="Lindquist E.A."/>
            <person name="Lipzen A."/>
            <person name="Lundell T."/>
            <person name="Morin E."/>
            <person name="Murat C."/>
            <person name="Riley R."/>
            <person name="Ohm R."/>
            <person name="Sun H."/>
            <person name="Tunlid A."/>
            <person name="Henrissat B."/>
            <person name="Grigoriev I.V."/>
            <person name="Hibbett D.S."/>
            <person name="Martin F."/>
        </authorList>
    </citation>
    <scope>NUCLEOTIDE SEQUENCE [LARGE SCALE GENOMIC DNA]</scope>
    <source>
        <strain evidence="1 2">SS14</strain>
    </source>
</reference>
<proteinExistence type="predicted"/>
<evidence type="ECO:0000313" key="2">
    <source>
        <dbReference type="Proteomes" id="UP000054279"/>
    </source>
</evidence>
<dbReference type="Proteomes" id="UP000054279">
    <property type="component" value="Unassembled WGS sequence"/>
</dbReference>
<sequence>MPALTNSLGGKNTLRGHSTWRSLASEFCEIIQVIALNFRYRKQDTIQLRSNGNSFRRKTIEVKRVAITPGGRGATLV</sequence>